<dbReference type="STRING" id="1314785.A0A165B0T3"/>
<proteinExistence type="predicted"/>
<dbReference type="RefSeq" id="XP_040757753.1">
    <property type="nucleotide sequence ID" value="XM_040905283.1"/>
</dbReference>
<reference evidence="1 2" key="1">
    <citation type="journal article" date="2016" name="Mol. Biol. Evol.">
        <title>Comparative Genomics of Early-Diverging Mushroom-Forming Fungi Provides Insights into the Origins of Lignocellulose Decay Capabilities.</title>
        <authorList>
            <person name="Nagy L.G."/>
            <person name="Riley R."/>
            <person name="Tritt A."/>
            <person name="Adam C."/>
            <person name="Daum C."/>
            <person name="Floudas D."/>
            <person name="Sun H."/>
            <person name="Yadav J.S."/>
            <person name="Pangilinan J."/>
            <person name="Larsson K.H."/>
            <person name="Matsuura K."/>
            <person name="Barry K."/>
            <person name="Labutti K."/>
            <person name="Kuo R."/>
            <person name="Ohm R.A."/>
            <person name="Bhattacharya S.S."/>
            <person name="Shirouzu T."/>
            <person name="Yoshinaga Y."/>
            <person name="Martin F.M."/>
            <person name="Grigoriev I.V."/>
            <person name="Hibbett D.S."/>
        </authorList>
    </citation>
    <scope>NUCLEOTIDE SEQUENCE [LARGE SCALE GENOMIC DNA]</scope>
    <source>
        <strain evidence="1 2">93-53</strain>
    </source>
</reference>
<name>A0A165B0T3_9APHY</name>
<dbReference type="AlphaFoldDB" id="A0A165B0T3"/>
<dbReference type="OrthoDB" id="3267098at2759"/>
<evidence type="ECO:0000313" key="1">
    <source>
        <dbReference type="EMBL" id="KZT00013.1"/>
    </source>
</evidence>
<gene>
    <name evidence="1" type="ORF">LAESUDRAFT_667105</name>
</gene>
<dbReference type="Proteomes" id="UP000076871">
    <property type="component" value="Unassembled WGS sequence"/>
</dbReference>
<dbReference type="InParanoid" id="A0A165B0T3"/>
<evidence type="ECO:0000313" key="2">
    <source>
        <dbReference type="Proteomes" id="UP000076871"/>
    </source>
</evidence>
<sequence length="93" mass="10624">VLFHEDGIEAESHPYWYGRVVGIFHVMVKHSGIWSKSSEPHFDTLWLPRIGFVPDEDLHAFMFVNPDEVLHAAHLILAFACGHTMDLLPRSAM</sequence>
<organism evidence="1 2">
    <name type="scientific">Laetiporus sulphureus 93-53</name>
    <dbReference type="NCBI Taxonomy" id="1314785"/>
    <lineage>
        <taxon>Eukaryota</taxon>
        <taxon>Fungi</taxon>
        <taxon>Dikarya</taxon>
        <taxon>Basidiomycota</taxon>
        <taxon>Agaricomycotina</taxon>
        <taxon>Agaricomycetes</taxon>
        <taxon>Polyporales</taxon>
        <taxon>Laetiporus</taxon>
    </lineage>
</organism>
<dbReference type="GeneID" id="63822313"/>
<protein>
    <submittedName>
        <fullName evidence="1">Uncharacterized protein</fullName>
    </submittedName>
</protein>
<accession>A0A165B0T3</accession>
<dbReference type="EMBL" id="KV427701">
    <property type="protein sequence ID" value="KZT00013.1"/>
    <property type="molecule type" value="Genomic_DNA"/>
</dbReference>
<keyword evidence="2" id="KW-1185">Reference proteome</keyword>
<feature type="non-terminal residue" evidence="1">
    <location>
        <position position="1"/>
    </location>
</feature>